<comment type="caution">
    <text evidence="2">The sequence shown here is derived from an EMBL/GenBank/DDBJ whole genome shotgun (WGS) entry which is preliminary data.</text>
</comment>
<feature type="compositionally biased region" description="Basic and acidic residues" evidence="1">
    <location>
        <begin position="113"/>
        <end position="126"/>
    </location>
</feature>
<feature type="region of interest" description="Disordered" evidence="1">
    <location>
        <begin position="38"/>
        <end position="144"/>
    </location>
</feature>
<dbReference type="RefSeq" id="WP_270006698.1">
    <property type="nucleotide sequence ID" value="NZ_JAPCID010000047.1"/>
</dbReference>
<evidence type="ECO:0000313" key="2">
    <source>
        <dbReference type="EMBL" id="MDA0140904.1"/>
    </source>
</evidence>
<organism evidence="2 3">
    <name type="scientific">Solirubrobacter deserti</name>
    <dbReference type="NCBI Taxonomy" id="2282478"/>
    <lineage>
        <taxon>Bacteria</taxon>
        <taxon>Bacillati</taxon>
        <taxon>Actinomycetota</taxon>
        <taxon>Thermoleophilia</taxon>
        <taxon>Solirubrobacterales</taxon>
        <taxon>Solirubrobacteraceae</taxon>
        <taxon>Solirubrobacter</taxon>
    </lineage>
</organism>
<gene>
    <name evidence="2" type="ORF">OJ962_25635</name>
</gene>
<sequence>MTVALSIVLAAVVGGLVFMLLDNWQRKRVAPVVAAPRVADADLPPLWTPEPDTFSSWQRPSAAATEAETRPLRPWPPEEDTRPLPREPREPEPPRREPPKPLWTPPPGSSSGRWDDDDRYRGHERDRDDEDDPPPGLWSGWARR</sequence>
<feature type="compositionally biased region" description="Basic and acidic residues" evidence="1">
    <location>
        <begin position="79"/>
        <end position="99"/>
    </location>
</feature>
<accession>A0ABT4RQQ9</accession>
<evidence type="ECO:0000256" key="1">
    <source>
        <dbReference type="SAM" id="MobiDB-lite"/>
    </source>
</evidence>
<evidence type="ECO:0008006" key="4">
    <source>
        <dbReference type="Google" id="ProtNLM"/>
    </source>
</evidence>
<name>A0ABT4RQQ9_9ACTN</name>
<dbReference type="EMBL" id="JAPCID010000047">
    <property type="protein sequence ID" value="MDA0140904.1"/>
    <property type="molecule type" value="Genomic_DNA"/>
</dbReference>
<proteinExistence type="predicted"/>
<keyword evidence="3" id="KW-1185">Reference proteome</keyword>
<dbReference type="Proteomes" id="UP001147700">
    <property type="component" value="Unassembled WGS sequence"/>
</dbReference>
<reference evidence="2" key="1">
    <citation type="submission" date="2022-10" db="EMBL/GenBank/DDBJ databases">
        <title>The WGS of Solirubrobacter sp. CPCC 204708.</title>
        <authorList>
            <person name="Jiang Z."/>
        </authorList>
    </citation>
    <scope>NUCLEOTIDE SEQUENCE</scope>
    <source>
        <strain evidence="2">CPCC 204708</strain>
    </source>
</reference>
<protein>
    <recommendedName>
        <fullName evidence="4">Secreted protein</fullName>
    </recommendedName>
</protein>
<evidence type="ECO:0000313" key="3">
    <source>
        <dbReference type="Proteomes" id="UP001147700"/>
    </source>
</evidence>